<keyword evidence="7" id="KW-1185">Reference proteome</keyword>
<dbReference type="InterPro" id="IPR036052">
    <property type="entry name" value="TrpB-like_PALP_sf"/>
</dbReference>
<name>A0A286TVN7_9BACT</name>
<protein>
    <submittedName>
        <fullName evidence="6">1-aminocyclopropane-1-carboxylate deaminase</fullName>
    </submittedName>
</protein>
<proteinExistence type="inferred from homology"/>
<dbReference type="InterPro" id="IPR001926">
    <property type="entry name" value="TrpB-like_PALP"/>
</dbReference>
<feature type="domain" description="Tryptophan synthase beta chain-like PALP" evidence="5">
    <location>
        <begin position="37"/>
        <end position="320"/>
    </location>
</feature>
<dbReference type="EMBL" id="BAOS01000005">
    <property type="protein sequence ID" value="GAX59939.1"/>
    <property type="molecule type" value="Genomic_DNA"/>
</dbReference>
<evidence type="ECO:0000256" key="2">
    <source>
        <dbReference type="ARBA" id="ARBA00008639"/>
    </source>
</evidence>
<dbReference type="Proteomes" id="UP000218542">
    <property type="component" value="Unassembled WGS sequence"/>
</dbReference>
<dbReference type="GO" id="GO:0019148">
    <property type="term" value="F:D-cysteine desulfhydrase activity"/>
    <property type="evidence" value="ECO:0007669"/>
    <property type="project" value="TreeGrafter"/>
</dbReference>
<organism evidence="6 7">
    <name type="scientific">Candidatus Scalindua japonica</name>
    <dbReference type="NCBI Taxonomy" id="1284222"/>
    <lineage>
        <taxon>Bacteria</taxon>
        <taxon>Pseudomonadati</taxon>
        <taxon>Planctomycetota</taxon>
        <taxon>Candidatus Brocadiia</taxon>
        <taxon>Candidatus Brocadiales</taxon>
        <taxon>Candidatus Scalinduaceae</taxon>
        <taxon>Candidatus Scalindua</taxon>
    </lineage>
</organism>
<comment type="cofactor">
    <cofactor evidence="1">
        <name>pyridoxal 5'-phosphate</name>
        <dbReference type="ChEBI" id="CHEBI:597326"/>
    </cofactor>
</comment>
<reference evidence="6 7" key="1">
    <citation type="journal article" date="2017" name="Environ. Microbiol. Rep.">
        <title>Genetic diversity of marine anaerobic ammonium-oxidizing bacteria as revealed by genomic and proteomic analyses of 'Candidatus Scalindua japonica'.</title>
        <authorList>
            <person name="Oshiki M."/>
            <person name="Mizuto K."/>
            <person name="Kimura Z."/>
            <person name="Kindaichi T."/>
            <person name="Satoh H."/>
            <person name="Okabe S."/>
        </authorList>
    </citation>
    <scope>NUCLEOTIDE SEQUENCE [LARGE SCALE GENOMIC DNA]</scope>
    <source>
        <strain evidence="7">husup-a2</strain>
    </source>
</reference>
<evidence type="ECO:0000259" key="5">
    <source>
        <dbReference type="Pfam" id="PF00291"/>
    </source>
</evidence>
<sequence length="338" mass="37711">MINEDELYRKVESACRLISAESFNLRSRIHRLRWFNRSDIWIKRDDELSFGVSGTRLRKHASIIPALKLKGIEEVVVIGGANSNNVLSAAQTLTENNIKITPFLLGPPAKKQGNLKLLSLFVDDDEIHWIPREQWTEIESHVNKYVEKENEQGIKVFVIPEGGHHRLALPGSLSILLDILRNESESGTTFDHIFIDSSTGMVAQSLLAGAAAINKKTQFHIVVLAGSFETFECGLSQIIQYTEEFLQGLIESQPDYKLYYPAIAKSFGSTERTIFREIKSIARNDGILTDPVYSAKLFITAKQIIQDVPIDGNILLIHSGGTLALSGLMDYPLSGTET</sequence>
<dbReference type="RefSeq" id="WP_096893080.1">
    <property type="nucleotide sequence ID" value="NZ_BAOS01000005.1"/>
</dbReference>
<dbReference type="OrthoDB" id="9801249at2"/>
<feature type="active site" description="Nucleophile" evidence="4">
    <location>
        <position position="83"/>
    </location>
</feature>
<dbReference type="Gene3D" id="3.40.50.1100">
    <property type="match status" value="2"/>
</dbReference>
<dbReference type="AlphaFoldDB" id="A0A286TVN7"/>
<keyword evidence="3" id="KW-0663">Pyridoxal phosphate</keyword>
<evidence type="ECO:0000256" key="3">
    <source>
        <dbReference type="ARBA" id="ARBA00022898"/>
    </source>
</evidence>
<gene>
    <name evidence="6" type="ORF">SCALIN_C05_0024</name>
</gene>
<evidence type="ECO:0000313" key="7">
    <source>
        <dbReference type="Proteomes" id="UP000218542"/>
    </source>
</evidence>
<dbReference type="InterPro" id="IPR027278">
    <property type="entry name" value="ACCD_DCysDesulf"/>
</dbReference>
<evidence type="ECO:0000256" key="4">
    <source>
        <dbReference type="PIRSR" id="PIRSR006278-1"/>
    </source>
</evidence>
<comment type="similarity">
    <text evidence="2">Belongs to the ACC deaminase/D-cysteine desulfhydrase family.</text>
</comment>
<comment type="caution">
    <text evidence="6">The sequence shown here is derived from an EMBL/GenBank/DDBJ whole genome shotgun (WGS) entry which is preliminary data.</text>
</comment>
<evidence type="ECO:0000256" key="1">
    <source>
        <dbReference type="ARBA" id="ARBA00001933"/>
    </source>
</evidence>
<dbReference type="PIRSF" id="PIRSF006278">
    <property type="entry name" value="ACCD_DCysDesulf"/>
    <property type="match status" value="1"/>
</dbReference>
<accession>A0A286TVN7</accession>
<dbReference type="PANTHER" id="PTHR43780:SF2">
    <property type="entry name" value="1-AMINOCYCLOPROPANE-1-CARBOXYLATE DEAMINASE-RELATED"/>
    <property type="match status" value="1"/>
</dbReference>
<evidence type="ECO:0000313" key="6">
    <source>
        <dbReference type="EMBL" id="GAX59939.1"/>
    </source>
</evidence>
<dbReference type="PANTHER" id="PTHR43780">
    <property type="entry name" value="1-AMINOCYCLOPROPANE-1-CARBOXYLATE DEAMINASE-RELATED"/>
    <property type="match status" value="1"/>
</dbReference>
<dbReference type="SUPFAM" id="SSF53686">
    <property type="entry name" value="Tryptophan synthase beta subunit-like PLP-dependent enzymes"/>
    <property type="match status" value="1"/>
</dbReference>
<dbReference type="Pfam" id="PF00291">
    <property type="entry name" value="PALP"/>
    <property type="match status" value="1"/>
</dbReference>